<evidence type="ECO:0000313" key="4">
    <source>
        <dbReference type="Proteomes" id="UP000886520"/>
    </source>
</evidence>
<feature type="chain" id="PRO_5039117731" description="Secreted peptide" evidence="2">
    <location>
        <begin position="17"/>
        <end position="117"/>
    </location>
</feature>
<dbReference type="EMBL" id="JABFUD020000003">
    <property type="protein sequence ID" value="KAI5082449.1"/>
    <property type="molecule type" value="Genomic_DNA"/>
</dbReference>
<keyword evidence="1" id="KW-0472">Membrane</keyword>
<feature type="signal peptide" evidence="2">
    <location>
        <begin position="1"/>
        <end position="16"/>
    </location>
</feature>
<dbReference type="Proteomes" id="UP000886520">
    <property type="component" value="Chromosome 2"/>
</dbReference>
<keyword evidence="1" id="KW-0812">Transmembrane</keyword>
<feature type="transmembrane region" description="Helical" evidence="1">
    <location>
        <begin position="59"/>
        <end position="82"/>
    </location>
</feature>
<keyword evidence="2" id="KW-0732">Signal</keyword>
<evidence type="ECO:0008006" key="5">
    <source>
        <dbReference type="Google" id="ProtNLM"/>
    </source>
</evidence>
<accession>A0A9D4ZNZ1</accession>
<protein>
    <recommendedName>
        <fullName evidence="5">Secreted peptide</fullName>
    </recommendedName>
</protein>
<reference evidence="3" key="1">
    <citation type="submission" date="2021-01" db="EMBL/GenBank/DDBJ databases">
        <title>Adiantum capillus-veneris genome.</title>
        <authorList>
            <person name="Fang Y."/>
            <person name="Liao Q."/>
        </authorList>
    </citation>
    <scope>NUCLEOTIDE SEQUENCE</scope>
    <source>
        <strain evidence="3">H3</strain>
        <tissue evidence="3">Leaf</tissue>
    </source>
</reference>
<proteinExistence type="predicted"/>
<dbReference type="AlphaFoldDB" id="A0A9D4ZNZ1"/>
<evidence type="ECO:0000256" key="2">
    <source>
        <dbReference type="SAM" id="SignalP"/>
    </source>
</evidence>
<evidence type="ECO:0000256" key="1">
    <source>
        <dbReference type="SAM" id="Phobius"/>
    </source>
</evidence>
<comment type="caution">
    <text evidence="3">The sequence shown here is derived from an EMBL/GenBank/DDBJ whole genome shotgun (WGS) entry which is preliminary data.</text>
</comment>
<evidence type="ECO:0000313" key="3">
    <source>
        <dbReference type="EMBL" id="KAI5082449.1"/>
    </source>
</evidence>
<name>A0A9D4ZNZ1_ADICA</name>
<organism evidence="3 4">
    <name type="scientific">Adiantum capillus-veneris</name>
    <name type="common">Maidenhair fern</name>
    <dbReference type="NCBI Taxonomy" id="13818"/>
    <lineage>
        <taxon>Eukaryota</taxon>
        <taxon>Viridiplantae</taxon>
        <taxon>Streptophyta</taxon>
        <taxon>Embryophyta</taxon>
        <taxon>Tracheophyta</taxon>
        <taxon>Polypodiopsida</taxon>
        <taxon>Polypodiidae</taxon>
        <taxon>Polypodiales</taxon>
        <taxon>Pteridineae</taxon>
        <taxon>Pteridaceae</taxon>
        <taxon>Vittarioideae</taxon>
        <taxon>Adiantum</taxon>
    </lineage>
</organism>
<sequence>MLLLLSSILLIVKTLSCVSSISHYILLKSFVLASNFSFLLCLASTFLMSPNRFCRRQIFTCNSFISFVISSIFSCCFTMVFACRSASVLSWCISFPCSGTELAHAIPAHFPPTLATP</sequence>
<keyword evidence="4" id="KW-1185">Reference proteome</keyword>
<feature type="transmembrane region" description="Helical" evidence="1">
    <location>
        <begin position="27"/>
        <end position="47"/>
    </location>
</feature>
<keyword evidence="1" id="KW-1133">Transmembrane helix</keyword>
<gene>
    <name evidence="3" type="ORF">GOP47_0002192</name>
</gene>